<gene>
    <name evidence="1" type="ORF">VCUG_00767</name>
</gene>
<name>L2GX53_VAVCU</name>
<accession>L2GX53</accession>
<dbReference type="OrthoDB" id="2191506at2759"/>
<dbReference type="VEuPathDB" id="MicrosporidiaDB:VCUG_00767"/>
<sequence>MKEFSELVDSNVFANKKVAVVENSYANATFMIEGLLKLMNLRELFSFYKDKAYYNHIEAKVETIFESEYVFADNVIIDDFYTAQMLFGISVSTGVCIYRSNSFTYKYARNFDLLILVSPLESGFSTVYDGVVRIVDRDRIYYEFKYKIDGHIGLLR</sequence>
<proteinExistence type="predicted"/>
<dbReference type="AlphaFoldDB" id="L2GX53"/>
<dbReference type="OMA" id="YYEFKYK"/>
<dbReference type="HOGENOM" id="CLU_1687968_0_0_1"/>
<organism evidence="1 2">
    <name type="scientific">Vavraia culicis (isolate floridensis)</name>
    <name type="common">Microsporidian parasite</name>
    <dbReference type="NCBI Taxonomy" id="948595"/>
    <lineage>
        <taxon>Eukaryota</taxon>
        <taxon>Fungi</taxon>
        <taxon>Fungi incertae sedis</taxon>
        <taxon>Microsporidia</taxon>
        <taxon>Pleistophoridae</taxon>
        <taxon>Vavraia</taxon>
    </lineage>
</organism>
<evidence type="ECO:0000313" key="2">
    <source>
        <dbReference type="Proteomes" id="UP000011081"/>
    </source>
</evidence>
<dbReference type="InParanoid" id="L2GX53"/>
<dbReference type="GeneID" id="19878652"/>
<dbReference type="RefSeq" id="XP_008073790.1">
    <property type="nucleotide sequence ID" value="XM_008075599.1"/>
</dbReference>
<dbReference type="Proteomes" id="UP000011081">
    <property type="component" value="Unassembled WGS sequence"/>
</dbReference>
<dbReference type="EMBL" id="GL877413">
    <property type="protein sequence ID" value="ELA47685.1"/>
    <property type="molecule type" value="Genomic_DNA"/>
</dbReference>
<evidence type="ECO:0000313" key="1">
    <source>
        <dbReference type="EMBL" id="ELA47685.1"/>
    </source>
</evidence>
<protein>
    <submittedName>
        <fullName evidence="1">Uncharacterized protein</fullName>
    </submittedName>
</protein>
<keyword evidence="2" id="KW-1185">Reference proteome</keyword>
<reference evidence="2" key="1">
    <citation type="submission" date="2011-03" db="EMBL/GenBank/DDBJ databases">
        <title>The genome sequence of Vavraia culicis strain floridensis.</title>
        <authorList>
            <consortium name="The Broad Institute Genome Sequencing Platform"/>
            <person name="Cuomo C."/>
            <person name="Becnel J."/>
            <person name="Sanscrainte N."/>
            <person name="Young S.K."/>
            <person name="Zeng Q."/>
            <person name="Gargeya S."/>
            <person name="Fitzgerald M."/>
            <person name="Haas B."/>
            <person name="Abouelleil A."/>
            <person name="Alvarado L."/>
            <person name="Arachchi H.M."/>
            <person name="Berlin A."/>
            <person name="Chapman S.B."/>
            <person name="Gearin G."/>
            <person name="Goldberg J."/>
            <person name="Griggs A."/>
            <person name="Gujja S."/>
            <person name="Hansen M."/>
            <person name="Heiman D."/>
            <person name="Howarth C."/>
            <person name="Larimer J."/>
            <person name="Lui A."/>
            <person name="MacDonald P.J.P."/>
            <person name="McCowen C."/>
            <person name="Montmayeur A."/>
            <person name="Murphy C."/>
            <person name="Neiman D."/>
            <person name="Pearson M."/>
            <person name="Priest M."/>
            <person name="Roberts A."/>
            <person name="Saif S."/>
            <person name="Shea T."/>
            <person name="Sisk P."/>
            <person name="Stolte C."/>
            <person name="Sykes S."/>
            <person name="Wortman J."/>
            <person name="Nusbaum C."/>
            <person name="Birren B."/>
        </authorList>
    </citation>
    <scope>NUCLEOTIDE SEQUENCE [LARGE SCALE GENOMIC DNA]</scope>
    <source>
        <strain evidence="2">floridensis</strain>
    </source>
</reference>